<keyword evidence="4" id="KW-1185">Reference proteome</keyword>
<dbReference type="InterPro" id="IPR005502">
    <property type="entry name" value="Ribosyl_crysJ1"/>
</dbReference>
<gene>
    <name evidence="3" type="ORF">WKW82_23585</name>
</gene>
<dbReference type="RefSeq" id="WP_340344771.1">
    <property type="nucleotide sequence ID" value="NZ_JBBKZT010000011.1"/>
</dbReference>
<dbReference type="InterPro" id="IPR036705">
    <property type="entry name" value="Ribosyl_crysJ1_sf"/>
</dbReference>
<name>A0ABU8WQ23_9BURK</name>
<dbReference type="Proteomes" id="UP001385892">
    <property type="component" value="Unassembled WGS sequence"/>
</dbReference>
<dbReference type="SUPFAM" id="SSF101478">
    <property type="entry name" value="ADP-ribosylglycohydrolase"/>
    <property type="match status" value="1"/>
</dbReference>
<proteinExistence type="inferred from homology"/>
<reference evidence="3 4" key="1">
    <citation type="submission" date="2024-03" db="EMBL/GenBank/DDBJ databases">
        <title>Novel species of the genus Variovorax.</title>
        <authorList>
            <person name="Liu Q."/>
            <person name="Xin Y.-H."/>
        </authorList>
    </citation>
    <scope>NUCLEOTIDE SEQUENCE [LARGE SCALE GENOMIC DNA]</scope>
    <source>
        <strain evidence="3 4">KACC 18900</strain>
    </source>
</reference>
<dbReference type="GO" id="GO:0016798">
    <property type="term" value="F:hydrolase activity, acting on glycosyl bonds"/>
    <property type="evidence" value="ECO:0007669"/>
    <property type="project" value="UniProtKB-KW"/>
</dbReference>
<dbReference type="PANTHER" id="PTHR16222:SF24">
    <property type="entry name" value="ADP-RIBOSYLHYDROLASE ARH3"/>
    <property type="match status" value="1"/>
</dbReference>
<comment type="similarity">
    <text evidence="1">Belongs to the ADP-ribosylglycohydrolase family.</text>
</comment>
<dbReference type="InterPro" id="IPR050792">
    <property type="entry name" value="ADP-ribosylglycohydrolase"/>
</dbReference>
<evidence type="ECO:0000256" key="2">
    <source>
        <dbReference type="ARBA" id="ARBA00022801"/>
    </source>
</evidence>
<evidence type="ECO:0000256" key="1">
    <source>
        <dbReference type="ARBA" id="ARBA00010702"/>
    </source>
</evidence>
<dbReference type="Pfam" id="PF03747">
    <property type="entry name" value="ADP_ribosyl_GH"/>
    <property type="match status" value="1"/>
</dbReference>
<dbReference type="PANTHER" id="PTHR16222">
    <property type="entry name" value="ADP-RIBOSYLGLYCOHYDROLASE"/>
    <property type="match status" value="1"/>
</dbReference>
<keyword evidence="3" id="KW-0326">Glycosidase</keyword>
<organism evidence="3 4">
    <name type="scientific">Variovorax rhizosphaerae</name>
    <dbReference type="NCBI Taxonomy" id="1836200"/>
    <lineage>
        <taxon>Bacteria</taxon>
        <taxon>Pseudomonadati</taxon>
        <taxon>Pseudomonadota</taxon>
        <taxon>Betaproteobacteria</taxon>
        <taxon>Burkholderiales</taxon>
        <taxon>Comamonadaceae</taxon>
        <taxon>Variovorax</taxon>
    </lineage>
</organism>
<dbReference type="EMBL" id="JBBKZT010000011">
    <property type="protein sequence ID" value="MEJ8849648.1"/>
    <property type="molecule type" value="Genomic_DNA"/>
</dbReference>
<evidence type="ECO:0000313" key="3">
    <source>
        <dbReference type="EMBL" id="MEJ8849648.1"/>
    </source>
</evidence>
<protein>
    <submittedName>
        <fullName evidence="3">ADP-ribosylglycohydrolase family protein</fullName>
        <ecNumber evidence="3">3.2.2.-</ecNumber>
    </submittedName>
</protein>
<comment type="caution">
    <text evidence="3">The sequence shown here is derived from an EMBL/GenBank/DDBJ whole genome shotgun (WGS) entry which is preliminary data.</text>
</comment>
<sequence length="435" mass="46468">MSASLTVEASLPFYAHHVRGAVFGVLIGDALGVPYEFHAPEELPPKHLIDMTPPKGFRRAHAGVPPGTWSDDGALMLALLDSLTTVTPFTVDDFAQRMLAWRRDGKYTPDGVVFDVGIQTSTALQRIAKGTPAAQAGPVGERDNGSGALMRVLPVAFMATSDAEAVRLARLQGLPTHGHLWSQLACALYVLVARELLAGQPFDAAYERACAALPAFLKPDEAQVFSTLLAGRTPGRGSGFVLDSLWSAFDCLAATSSFEDAVRSAIALGHDTDTTACIAGGLAGALYGPQGIPERWRQALRGRGLVDAALAAIALDVGDACDDALKRAEYNDAGRVMLFHTTTRERAQSILAEGFRNGRLSGVEEAVGRGVSLALEAVGILHEVEGDAIIEIEVPREVNLREYFVVEDGMPVWELLVPADVVTAWPRRLKGQVRP</sequence>
<dbReference type="EC" id="3.2.2.-" evidence="3"/>
<keyword evidence="2 3" id="KW-0378">Hydrolase</keyword>
<accession>A0ABU8WQ23</accession>
<evidence type="ECO:0000313" key="4">
    <source>
        <dbReference type="Proteomes" id="UP001385892"/>
    </source>
</evidence>
<dbReference type="Gene3D" id="1.10.4080.10">
    <property type="entry name" value="ADP-ribosylation/Crystallin J1"/>
    <property type="match status" value="1"/>
</dbReference>